<keyword evidence="6" id="KW-0813">Transport</keyword>
<accession>C8PK92</accession>
<evidence type="ECO:0000256" key="2">
    <source>
        <dbReference type="ARBA" id="ARBA00022723"/>
    </source>
</evidence>
<proteinExistence type="predicted"/>
<keyword evidence="5 6" id="KW-0411">Iron-sulfur</keyword>
<dbReference type="Pfam" id="PF13484">
    <property type="entry name" value="Fer4_16"/>
    <property type="match status" value="1"/>
</dbReference>
<dbReference type="Proteomes" id="UP000005709">
    <property type="component" value="Unassembled WGS sequence"/>
</dbReference>
<evidence type="ECO:0000256" key="6">
    <source>
        <dbReference type="PIRNR" id="PIRNR000139"/>
    </source>
</evidence>
<comment type="cofactor">
    <cofactor evidence="6">
        <name>[4Fe-4S] cluster</name>
        <dbReference type="ChEBI" id="CHEBI:49883"/>
    </cofactor>
    <text evidence="6">Binds 2 [4Fe-4S] clusters.</text>
</comment>
<protein>
    <recommendedName>
        <fullName evidence="6">Glycolate oxidase iron-sulfur subunit</fullName>
        <ecNumber evidence="6">1.1.99.14</ecNumber>
    </recommendedName>
</protein>
<dbReference type="Pfam" id="PF02754">
    <property type="entry name" value="CCG"/>
    <property type="match status" value="2"/>
</dbReference>
<dbReference type="PANTHER" id="PTHR32479:SF20">
    <property type="entry name" value="GLYCOLATE OXIDASE IRON-SULFUR SUBUNIT"/>
    <property type="match status" value="1"/>
</dbReference>
<dbReference type="GO" id="GO:0046872">
    <property type="term" value="F:metal ion binding"/>
    <property type="evidence" value="ECO:0007669"/>
    <property type="project" value="UniProtKB-UniRule"/>
</dbReference>
<dbReference type="eggNOG" id="COG0247">
    <property type="taxonomic scope" value="Bacteria"/>
</dbReference>
<dbReference type="Gene3D" id="1.10.1060.10">
    <property type="entry name" value="Alpha-helical ferredoxin"/>
    <property type="match status" value="1"/>
</dbReference>
<name>C8PK92_9BACT</name>
<dbReference type="PIRSF" id="PIRSF000139">
    <property type="entry name" value="Glc_ox_4Fe-4S"/>
    <property type="match status" value="1"/>
</dbReference>
<comment type="catalytic activity">
    <reaction evidence="6">
        <text>(R)-lactate + A = pyruvate + AH2</text>
        <dbReference type="Rhea" id="RHEA:15089"/>
        <dbReference type="ChEBI" id="CHEBI:13193"/>
        <dbReference type="ChEBI" id="CHEBI:15361"/>
        <dbReference type="ChEBI" id="CHEBI:16004"/>
        <dbReference type="ChEBI" id="CHEBI:17499"/>
    </reaction>
</comment>
<organism evidence="8 9">
    <name type="scientific">Campylobacter gracilis RM3268</name>
    <dbReference type="NCBI Taxonomy" id="553220"/>
    <lineage>
        <taxon>Bacteria</taxon>
        <taxon>Pseudomonadati</taxon>
        <taxon>Campylobacterota</taxon>
        <taxon>Epsilonproteobacteria</taxon>
        <taxon>Campylobacterales</taxon>
        <taxon>Campylobacteraceae</taxon>
        <taxon>Campylobacter</taxon>
    </lineage>
</organism>
<dbReference type="EMBL" id="ACYG01000028">
    <property type="protein sequence ID" value="EEV16786.1"/>
    <property type="molecule type" value="Genomic_DNA"/>
</dbReference>
<dbReference type="RefSeq" id="WP_005872644.1">
    <property type="nucleotide sequence ID" value="NZ_ACYG01000028.1"/>
</dbReference>
<dbReference type="OrthoDB" id="9770306at2"/>
<dbReference type="InterPro" id="IPR012257">
    <property type="entry name" value="Glc_ox_4Fe-4S"/>
</dbReference>
<keyword evidence="9" id="KW-1185">Reference proteome</keyword>
<evidence type="ECO:0000256" key="1">
    <source>
        <dbReference type="ARBA" id="ARBA00022485"/>
    </source>
</evidence>
<comment type="function">
    <text evidence="6">Component of a complex that catalyzes the oxidation of glycolate to glyoxylate.</text>
</comment>
<dbReference type="PANTHER" id="PTHR32479">
    <property type="entry name" value="GLYCOLATE OXIDASE IRON-SULFUR SUBUNIT"/>
    <property type="match status" value="1"/>
</dbReference>
<dbReference type="PROSITE" id="PS51379">
    <property type="entry name" value="4FE4S_FER_2"/>
    <property type="match status" value="1"/>
</dbReference>
<keyword evidence="2 6" id="KW-0479">Metal-binding</keyword>
<dbReference type="InterPro" id="IPR004017">
    <property type="entry name" value="Cys_rich_dom"/>
</dbReference>
<dbReference type="STRING" id="824.CGRAC_1616"/>
<evidence type="ECO:0000313" key="9">
    <source>
        <dbReference type="Proteomes" id="UP000005709"/>
    </source>
</evidence>
<keyword evidence="6" id="KW-0249">Electron transport</keyword>
<comment type="caution">
    <text evidence="8">The sequence shown here is derived from an EMBL/GenBank/DDBJ whole genome shotgun (WGS) entry which is preliminary data.</text>
</comment>
<dbReference type="GO" id="GO:0019154">
    <property type="term" value="F:glycolate dehydrogenase activity"/>
    <property type="evidence" value="ECO:0007669"/>
    <property type="project" value="UniProtKB-EC"/>
</dbReference>
<comment type="catalytic activity">
    <reaction evidence="6">
        <text>glycolate + A = glyoxylate + AH2</text>
        <dbReference type="Rhea" id="RHEA:21264"/>
        <dbReference type="ChEBI" id="CHEBI:13193"/>
        <dbReference type="ChEBI" id="CHEBI:17499"/>
        <dbReference type="ChEBI" id="CHEBI:29805"/>
        <dbReference type="ChEBI" id="CHEBI:36655"/>
        <dbReference type="EC" id="1.1.99.14"/>
    </reaction>
</comment>
<dbReference type="InterPro" id="IPR017896">
    <property type="entry name" value="4Fe4S_Fe-S-bd"/>
</dbReference>
<dbReference type="GO" id="GO:0051539">
    <property type="term" value="F:4 iron, 4 sulfur cluster binding"/>
    <property type="evidence" value="ECO:0007669"/>
    <property type="project" value="UniProtKB-UniRule"/>
</dbReference>
<sequence length="434" mass="48059">MSRAKLGAFDFAALSERCVKCGKCIQICTIHGINGDEVTSPRGFVDLLGAYGRNELKLDKNAKKIFESCFLCTICVDICGESLPIDTAIENIRAHIAEKFGIAWYKKAAFWLLGHRKALDLAAALGYVFFSCGFKMRKDTQSSMSPRFGLPILKKERLLPAPAKKSFMNSHAEFIDNGGEKTIGIFIGCMANYAYTGVGEAVLHIARALKLNVNLMKEQACCGAPAYFTGDFAAVERVAKFNIAYFEKALPALDAIIVPEATCSAMLRVDYAHFFENEPQWKARAQKLASKIFMASEYFYKFTNLSDLLMRRGKRALAITYHDPCHARKMQGIWKEPRGLLAQNYEITEMDEPNKCCGFGGVTMQTERYELARAVGLAKARAMADLPVRVVSAECSACRMQLNNSLSLSGSQIRCVNPLELIAEALMSEKNSNG</sequence>
<evidence type="ECO:0000259" key="7">
    <source>
        <dbReference type="PROSITE" id="PS51379"/>
    </source>
</evidence>
<feature type="domain" description="4Fe-4S ferredoxin-type" evidence="7">
    <location>
        <begin position="9"/>
        <end position="38"/>
    </location>
</feature>
<dbReference type="EC" id="1.1.99.14" evidence="6"/>
<dbReference type="AlphaFoldDB" id="C8PK92"/>
<evidence type="ECO:0000256" key="3">
    <source>
        <dbReference type="ARBA" id="ARBA00022737"/>
    </source>
</evidence>
<dbReference type="InterPro" id="IPR009051">
    <property type="entry name" value="Helical_ferredxn"/>
</dbReference>
<evidence type="ECO:0000313" key="8">
    <source>
        <dbReference type="EMBL" id="EEV16786.1"/>
    </source>
</evidence>
<reference evidence="8 9" key="1">
    <citation type="submission" date="2009-07" db="EMBL/GenBank/DDBJ databases">
        <authorList>
            <person name="Madupu R."/>
            <person name="Sebastian Y."/>
            <person name="Durkin A.S."/>
            <person name="Torralba M."/>
            <person name="Methe B."/>
            <person name="Sutton G.G."/>
            <person name="Strausberg R.L."/>
            <person name="Nelson K.E."/>
        </authorList>
    </citation>
    <scope>NUCLEOTIDE SEQUENCE [LARGE SCALE GENOMIC DNA]</scope>
    <source>
        <strain evidence="8 9">RM3268</strain>
    </source>
</reference>
<evidence type="ECO:0000256" key="4">
    <source>
        <dbReference type="ARBA" id="ARBA00023004"/>
    </source>
</evidence>
<keyword evidence="3" id="KW-0677">Repeat</keyword>
<gene>
    <name evidence="8" type="ORF">CAMGR0001_1802</name>
</gene>
<keyword evidence="4 6" id="KW-0408">Iron</keyword>
<evidence type="ECO:0000256" key="5">
    <source>
        <dbReference type="ARBA" id="ARBA00023014"/>
    </source>
</evidence>
<dbReference type="SUPFAM" id="SSF46548">
    <property type="entry name" value="alpha-helical ferredoxin"/>
    <property type="match status" value="1"/>
</dbReference>
<keyword evidence="1 6" id="KW-0004">4Fe-4S</keyword>